<dbReference type="InterPro" id="IPR007627">
    <property type="entry name" value="RNA_pol_sigma70_r2"/>
</dbReference>
<accession>A0A1W2BH13</accession>
<evidence type="ECO:0000256" key="5">
    <source>
        <dbReference type="ARBA" id="ARBA00023163"/>
    </source>
</evidence>
<dbReference type="InterPro" id="IPR013324">
    <property type="entry name" value="RNA_pol_sigma_r3/r4-like"/>
</dbReference>
<dbReference type="Gene3D" id="1.10.1740.10">
    <property type="match status" value="1"/>
</dbReference>
<evidence type="ECO:0000256" key="3">
    <source>
        <dbReference type="ARBA" id="ARBA00023082"/>
    </source>
</evidence>
<dbReference type="SUPFAM" id="SSF88946">
    <property type="entry name" value="Sigma2 domain of RNA polymerase sigma factors"/>
    <property type="match status" value="1"/>
</dbReference>
<feature type="domain" description="RNA polymerase sigma-70 region 2" evidence="6">
    <location>
        <begin position="14"/>
        <end position="76"/>
    </location>
</feature>
<dbReference type="InterPro" id="IPR036388">
    <property type="entry name" value="WH-like_DNA-bd_sf"/>
</dbReference>
<dbReference type="Pfam" id="PF04545">
    <property type="entry name" value="Sigma70_r4"/>
    <property type="match status" value="1"/>
</dbReference>
<organism evidence="8 9">
    <name type="scientific">Papillibacter cinnamivorans DSM 12816</name>
    <dbReference type="NCBI Taxonomy" id="1122930"/>
    <lineage>
        <taxon>Bacteria</taxon>
        <taxon>Bacillati</taxon>
        <taxon>Bacillota</taxon>
        <taxon>Clostridia</taxon>
        <taxon>Eubacteriales</taxon>
        <taxon>Oscillospiraceae</taxon>
        <taxon>Papillibacter</taxon>
    </lineage>
</organism>
<reference evidence="8 9" key="1">
    <citation type="submission" date="2017-04" db="EMBL/GenBank/DDBJ databases">
        <authorList>
            <person name="Afonso C.L."/>
            <person name="Miller P.J."/>
            <person name="Scott M.A."/>
            <person name="Spackman E."/>
            <person name="Goraichik I."/>
            <person name="Dimitrov K.M."/>
            <person name="Suarez D.L."/>
            <person name="Swayne D.E."/>
        </authorList>
    </citation>
    <scope>NUCLEOTIDE SEQUENCE [LARGE SCALE GENOMIC DNA]</scope>
    <source>
        <strain evidence="8 9">DSM 12816</strain>
    </source>
</reference>
<name>A0A1W2BH13_9FIRM</name>
<dbReference type="AlphaFoldDB" id="A0A1W2BH13"/>
<dbReference type="GO" id="GO:0003677">
    <property type="term" value="F:DNA binding"/>
    <property type="evidence" value="ECO:0007669"/>
    <property type="project" value="UniProtKB-KW"/>
</dbReference>
<dbReference type="InterPro" id="IPR014284">
    <property type="entry name" value="RNA_pol_sigma-70_dom"/>
</dbReference>
<dbReference type="SUPFAM" id="SSF88659">
    <property type="entry name" value="Sigma3 and sigma4 domains of RNA polymerase sigma factors"/>
    <property type="match status" value="1"/>
</dbReference>
<dbReference type="STRING" id="1122930.SAMN02745168_2191"/>
<sequence>MDINEFTARTEGLKTRLYRTAVLYLGSESLALEAVDETVFRGLRALKQLHRPEYFETWMTRILINECKKELRHRKREQPLEALAETPAEAFDALPLKTAILSLPQELKEVVILRYFSGCTLAETAQCLEIPQGTAATRQRRALRLLKLELSEEE</sequence>
<dbReference type="InterPro" id="IPR007630">
    <property type="entry name" value="RNA_pol_sigma70_r4"/>
</dbReference>
<comment type="similarity">
    <text evidence="1">Belongs to the sigma-70 factor family. ECF subfamily.</text>
</comment>
<dbReference type="Gene3D" id="1.10.10.10">
    <property type="entry name" value="Winged helix-like DNA-binding domain superfamily/Winged helix DNA-binding domain"/>
    <property type="match status" value="1"/>
</dbReference>
<dbReference type="EMBL" id="FWXW01000005">
    <property type="protein sequence ID" value="SMC72174.1"/>
    <property type="molecule type" value="Genomic_DNA"/>
</dbReference>
<gene>
    <name evidence="8" type="ORF">SAMN02745168_2191</name>
</gene>
<proteinExistence type="inferred from homology"/>
<keyword evidence="4" id="KW-0238">DNA-binding</keyword>
<dbReference type="Pfam" id="PF04542">
    <property type="entry name" value="Sigma70_r2"/>
    <property type="match status" value="1"/>
</dbReference>
<keyword evidence="5" id="KW-0804">Transcription</keyword>
<evidence type="ECO:0000256" key="2">
    <source>
        <dbReference type="ARBA" id="ARBA00023015"/>
    </source>
</evidence>
<feature type="domain" description="RNA polymerase sigma-70 region 4" evidence="7">
    <location>
        <begin position="99"/>
        <end position="147"/>
    </location>
</feature>
<dbReference type="GO" id="GO:0006352">
    <property type="term" value="P:DNA-templated transcription initiation"/>
    <property type="evidence" value="ECO:0007669"/>
    <property type="project" value="InterPro"/>
</dbReference>
<evidence type="ECO:0000313" key="8">
    <source>
        <dbReference type="EMBL" id="SMC72174.1"/>
    </source>
</evidence>
<evidence type="ECO:0000256" key="1">
    <source>
        <dbReference type="ARBA" id="ARBA00010641"/>
    </source>
</evidence>
<evidence type="ECO:0000259" key="7">
    <source>
        <dbReference type="Pfam" id="PF04545"/>
    </source>
</evidence>
<dbReference type="GO" id="GO:0016987">
    <property type="term" value="F:sigma factor activity"/>
    <property type="evidence" value="ECO:0007669"/>
    <property type="project" value="UniProtKB-KW"/>
</dbReference>
<keyword evidence="3" id="KW-0731">Sigma factor</keyword>
<evidence type="ECO:0000259" key="6">
    <source>
        <dbReference type="Pfam" id="PF04542"/>
    </source>
</evidence>
<protein>
    <submittedName>
        <fullName evidence="8">RNA polymerase sigma-70 factor, ECF subfamily</fullName>
    </submittedName>
</protein>
<keyword evidence="2" id="KW-0805">Transcription regulation</keyword>
<dbReference type="InterPro" id="IPR013325">
    <property type="entry name" value="RNA_pol_sigma_r2"/>
</dbReference>
<dbReference type="InterPro" id="IPR039425">
    <property type="entry name" value="RNA_pol_sigma-70-like"/>
</dbReference>
<dbReference type="PANTHER" id="PTHR43133">
    <property type="entry name" value="RNA POLYMERASE ECF-TYPE SIGMA FACTO"/>
    <property type="match status" value="1"/>
</dbReference>
<dbReference type="RefSeq" id="WP_084234857.1">
    <property type="nucleotide sequence ID" value="NZ_FWXW01000005.1"/>
</dbReference>
<dbReference type="Proteomes" id="UP000192790">
    <property type="component" value="Unassembled WGS sequence"/>
</dbReference>
<evidence type="ECO:0000313" key="9">
    <source>
        <dbReference type="Proteomes" id="UP000192790"/>
    </source>
</evidence>
<keyword evidence="9" id="KW-1185">Reference proteome</keyword>
<dbReference type="NCBIfam" id="TIGR02937">
    <property type="entry name" value="sigma70-ECF"/>
    <property type="match status" value="1"/>
</dbReference>
<dbReference type="PANTHER" id="PTHR43133:SF51">
    <property type="entry name" value="RNA POLYMERASE SIGMA FACTOR"/>
    <property type="match status" value="1"/>
</dbReference>
<evidence type="ECO:0000256" key="4">
    <source>
        <dbReference type="ARBA" id="ARBA00023125"/>
    </source>
</evidence>
<dbReference type="OrthoDB" id="9782703at2"/>